<feature type="domain" description="Flagellar M-ring C-terminal" evidence="12">
    <location>
        <begin position="252"/>
        <end position="403"/>
    </location>
</feature>
<dbReference type="EMBL" id="DPBP01000036">
    <property type="protein sequence ID" value="HCE18002.1"/>
    <property type="molecule type" value="Genomic_DNA"/>
</dbReference>
<comment type="function">
    <text evidence="9">The M ring may be actively involved in energy transduction.</text>
</comment>
<dbReference type="Gene3D" id="3.30.300.30">
    <property type="match status" value="1"/>
</dbReference>
<dbReference type="InterPro" id="IPR043427">
    <property type="entry name" value="YscJ/FliF"/>
</dbReference>
<dbReference type="InterPro" id="IPR045851">
    <property type="entry name" value="AMP-bd_C_sf"/>
</dbReference>
<comment type="similarity">
    <text evidence="3 9">Belongs to the FliF family.</text>
</comment>
<dbReference type="InterPro" id="IPR000067">
    <property type="entry name" value="FlgMring_FliF"/>
</dbReference>
<proteinExistence type="inferred from homology"/>
<evidence type="ECO:0000313" key="13">
    <source>
        <dbReference type="EMBL" id="HCE18002.1"/>
    </source>
</evidence>
<evidence type="ECO:0000259" key="12">
    <source>
        <dbReference type="Pfam" id="PF08345"/>
    </source>
</evidence>
<keyword evidence="6 10" id="KW-1133">Transmembrane helix</keyword>
<keyword evidence="13" id="KW-0969">Cilium</keyword>
<dbReference type="Pfam" id="PF08345">
    <property type="entry name" value="YscJ_FliF_C"/>
    <property type="match status" value="1"/>
</dbReference>
<evidence type="ECO:0000256" key="3">
    <source>
        <dbReference type="ARBA" id="ARBA00007971"/>
    </source>
</evidence>
<keyword evidence="4" id="KW-1003">Cell membrane</keyword>
<dbReference type="STRING" id="229919.GCA_001050195_02718"/>
<evidence type="ECO:0000256" key="5">
    <source>
        <dbReference type="ARBA" id="ARBA00022692"/>
    </source>
</evidence>
<keyword evidence="8 9" id="KW-0975">Bacterial flagellum</keyword>
<dbReference type="InterPro" id="IPR013556">
    <property type="entry name" value="Flag_M-ring_C"/>
</dbReference>
<organism evidence="13 14">
    <name type="scientific">Anaerolinea thermolimosa</name>
    <dbReference type="NCBI Taxonomy" id="229919"/>
    <lineage>
        <taxon>Bacteria</taxon>
        <taxon>Bacillati</taxon>
        <taxon>Chloroflexota</taxon>
        <taxon>Anaerolineae</taxon>
        <taxon>Anaerolineales</taxon>
        <taxon>Anaerolineaceae</taxon>
        <taxon>Anaerolinea</taxon>
    </lineage>
</organism>
<feature type="transmembrane region" description="Helical" evidence="10">
    <location>
        <begin position="21"/>
        <end position="42"/>
    </location>
</feature>
<dbReference type="OrthoDB" id="9807026at2"/>
<evidence type="ECO:0000313" key="14">
    <source>
        <dbReference type="Proteomes" id="UP000264141"/>
    </source>
</evidence>
<reference evidence="13 14" key="1">
    <citation type="journal article" date="2018" name="Nat. Biotechnol.">
        <title>A standardized bacterial taxonomy based on genome phylogeny substantially revises the tree of life.</title>
        <authorList>
            <person name="Parks D.H."/>
            <person name="Chuvochina M."/>
            <person name="Waite D.W."/>
            <person name="Rinke C."/>
            <person name="Skarshewski A."/>
            <person name="Chaumeil P.A."/>
            <person name="Hugenholtz P."/>
        </authorList>
    </citation>
    <scope>NUCLEOTIDE SEQUENCE [LARGE SCALE GENOMIC DNA]</scope>
    <source>
        <strain evidence="13">UBA8781</strain>
    </source>
</reference>
<dbReference type="Pfam" id="PF01514">
    <property type="entry name" value="YscJ_FliF"/>
    <property type="match status" value="1"/>
</dbReference>
<evidence type="ECO:0000256" key="4">
    <source>
        <dbReference type="ARBA" id="ARBA00022475"/>
    </source>
</evidence>
<dbReference type="PANTHER" id="PTHR30046">
    <property type="entry name" value="FLAGELLAR M-RING PROTEIN"/>
    <property type="match status" value="1"/>
</dbReference>
<dbReference type="GO" id="GO:0009431">
    <property type="term" value="C:bacterial-type flagellum basal body, MS ring"/>
    <property type="evidence" value="ECO:0007669"/>
    <property type="project" value="InterPro"/>
</dbReference>
<dbReference type="InterPro" id="IPR006182">
    <property type="entry name" value="FliF_N_dom"/>
</dbReference>
<evidence type="ECO:0000256" key="10">
    <source>
        <dbReference type="SAM" id="Phobius"/>
    </source>
</evidence>
<name>A0A3D1JHL4_9CHLR</name>
<keyword evidence="13" id="KW-0282">Flagellum</keyword>
<dbReference type="PANTHER" id="PTHR30046:SF0">
    <property type="entry name" value="FLAGELLAR M-RING PROTEIN"/>
    <property type="match status" value="1"/>
</dbReference>
<evidence type="ECO:0000256" key="2">
    <source>
        <dbReference type="ARBA" id="ARBA00004651"/>
    </source>
</evidence>
<dbReference type="RefSeq" id="WP_062194906.1">
    <property type="nucleotide sequence ID" value="NZ_DF967965.1"/>
</dbReference>
<dbReference type="AlphaFoldDB" id="A0A3D1JHL4"/>
<evidence type="ECO:0000256" key="9">
    <source>
        <dbReference type="PIRNR" id="PIRNR004862"/>
    </source>
</evidence>
<dbReference type="GO" id="GO:0071973">
    <property type="term" value="P:bacterial-type flagellum-dependent cell motility"/>
    <property type="evidence" value="ECO:0007669"/>
    <property type="project" value="InterPro"/>
</dbReference>
<dbReference type="PIRSF" id="PIRSF004862">
    <property type="entry name" value="FliF"/>
    <property type="match status" value="1"/>
</dbReference>
<feature type="transmembrane region" description="Helical" evidence="10">
    <location>
        <begin position="423"/>
        <end position="444"/>
    </location>
</feature>
<feature type="domain" description="Flagellar M-ring N-terminal" evidence="11">
    <location>
        <begin position="43"/>
        <end position="216"/>
    </location>
</feature>
<evidence type="ECO:0000256" key="8">
    <source>
        <dbReference type="ARBA" id="ARBA00023143"/>
    </source>
</evidence>
<dbReference type="Proteomes" id="UP000264141">
    <property type="component" value="Unassembled WGS sequence"/>
</dbReference>
<evidence type="ECO:0000256" key="1">
    <source>
        <dbReference type="ARBA" id="ARBA00004117"/>
    </source>
</evidence>
<keyword evidence="13" id="KW-0966">Cell projection</keyword>
<evidence type="ECO:0000256" key="7">
    <source>
        <dbReference type="ARBA" id="ARBA00023136"/>
    </source>
</evidence>
<sequence>MFASLQTQFLNYWKKTSKSQRIVTITLLLAAAILIPTLIQWANTPTYSVAFSGLSEADAGQIVQKLEENGIDYRLRDSGTILVRSDKVYDVRLRMAREGLPKSSTVGYELFSQNTLGMTEFTQRVNYQRALEGELERTIGSIESIESVRVHVVTPEKSLLVSDQAPTTASVTLKVKPGRNIEMAQVRAITHLVASSVEGLQPENVVVVDTEGNMLSSGGNDDLANAAAQSDSQRAAEAQAAAEVRRRVQSMLDKILGPNRSTVQAAVAMDWSHREVTSNTFDPTPVAVRSSQKINESYNTDSAVSGGVPGAASNLPTPVPQLTGTPQPGVIYSRSEETINYEISQVQSKEIITPGRISRVSVSVMVDNVTDAGQLATIKAAVAAAAGIDEARGDQVVVESMAFDHTYAEQQNAEYSKAAQTEWYFRIGSIALGVIVLIGLLWYFSRLMRNLRLASRAAWQPILRPVSEVAALAQPGTAAIGAGAASPMAQIEAGLSQSQGMGGLPAGQPRQVTQAEQDVLVEISKPRARHTTNPEDEERAKVISKLAEENPATVAEIIQIWLSEDEKRNG</sequence>
<comment type="caution">
    <text evidence="13">The sequence shown here is derived from an EMBL/GenBank/DDBJ whole genome shotgun (WGS) entry which is preliminary data.</text>
</comment>
<dbReference type="NCBIfam" id="TIGR00206">
    <property type="entry name" value="fliF"/>
    <property type="match status" value="1"/>
</dbReference>
<dbReference type="PRINTS" id="PR01009">
    <property type="entry name" value="FLGMRINGFLIF"/>
</dbReference>
<evidence type="ECO:0000259" key="11">
    <source>
        <dbReference type="Pfam" id="PF01514"/>
    </source>
</evidence>
<evidence type="ECO:0000256" key="6">
    <source>
        <dbReference type="ARBA" id="ARBA00022989"/>
    </source>
</evidence>
<gene>
    <name evidence="13" type="primary">fliF</name>
    <name evidence="13" type="ORF">DEQ80_09100</name>
</gene>
<accession>A0A3D1JHL4</accession>
<dbReference type="GO" id="GO:0003774">
    <property type="term" value="F:cytoskeletal motor activity"/>
    <property type="evidence" value="ECO:0007669"/>
    <property type="project" value="InterPro"/>
</dbReference>
<keyword evidence="5 10" id="KW-0812">Transmembrane</keyword>
<keyword evidence="7 10" id="KW-0472">Membrane</keyword>
<protein>
    <recommendedName>
        <fullName evidence="9">Flagellar M-ring protein</fullName>
    </recommendedName>
</protein>
<comment type="subcellular location">
    <subcellularLocation>
        <location evidence="1 9">Bacterial flagellum basal body</location>
    </subcellularLocation>
    <subcellularLocation>
        <location evidence="2">Cell membrane</location>
        <topology evidence="2">Multi-pass membrane protein</topology>
    </subcellularLocation>
</comment>
<dbReference type="GO" id="GO:0005886">
    <property type="term" value="C:plasma membrane"/>
    <property type="evidence" value="ECO:0007669"/>
    <property type="project" value="UniProtKB-SubCell"/>
</dbReference>